<sequence>MTAPGSARETRLMRDRVETPSGLVLRRWTGGDAASVLAAFADPLIRTQSVTPVDTPSAAERRIAQRTARWADGSAFAFAVVDGADTVLGQVSVGPVDPRHANGWVSYWTTPPARGRGTASRSCRALAHWAFTDLGLFRLELGHRVDNPASCKVARSAGFPVEGLERQKLTYDGARYDVETHARLATDPEPAAG</sequence>
<dbReference type="PANTHER" id="PTHR43441:SF10">
    <property type="entry name" value="ACETYLTRANSFERASE"/>
    <property type="match status" value="1"/>
</dbReference>
<dbReference type="EMBL" id="BMND01000021">
    <property type="protein sequence ID" value="GGN53574.1"/>
    <property type="molecule type" value="Genomic_DNA"/>
</dbReference>
<dbReference type="PROSITE" id="PS51186">
    <property type="entry name" value="GNAT"/>
    <property type="match status" value="1"/>
</dbReference>
<dbReference type="PANTHER" id="PTHR43441">
    <property type="entry name" value="RIBOSOMAL-PROTEIN-SERINE ACETYLTRANSFERASE"/>
    <property type="match status" value="1"/>
</dbReference>
<name>A0ABQ2JPX9_9ACTN</name>
<dbReference type="Pfam" id="PF13302">
    <property type="entry name" value="Acetyltransf_3"/>
    <property type="match status" value="1"/>
</dbReference>
<dbReference type="InterPro" id="IPR000182">
    <property type="entry name" value="GNAT_dom"/>
</dbReference>
<comment type="caution">
    <text evidence="2">The sequence shown here is derived from an EMBL/GenBank/DDBJ whole genome shotgun (WGS) entry which is preliminary data.</text>
</comment>
<evidence type="ECO:0000313" key="3">
    <source>
        <dbReference type="Proteomes" id="UP000600080"/>
    </source>
</evidence>
<dbReference type="InterPro" id="IPR051908">
    <property type="entry name" value="Ribosomal_N-acetyltransferase"/>
</dbReference>
<organism evidence="2 3">
    <name type="scientific">Streptomyces kronopolitis</name>
    <dbReference type="NCBI Taxonomy" id="1612435"/>
    <lineage>
        <taxon>Bacteria</taxon>
        <taxon>Bacillati</taxon>
        <taxon>Actinomycetota</taxon>
        <taxon>Actinomycetes</taxon>
        <taxon>Kitasatosporales</taxon>
        <taxon>Streptomycetaceae</taxon>
        <taxon>Streptomyces</taxon>
    </lineage>
</organism>
<dbReference type="SUPFAM" id="SSF55729">
    <property type="entry name" value="Acyl-CoA N-acyltransferases (Nat)"/>
    <property type="match status" value="1"/>
</dbReference>
<evidence type="ECO:0000313" key="2">
    <source>
        <dbReference type="EMBL" id="GGN53574.1"/>
    </source>
</evidence>
<dbReference type="InterPro" id="IPR016181">
    <property type="entry name" value="Acyl_CoA_acyltransferase"/>
</dbReference>
<keyword evidence="3" id="KW-1185">Reference proteome</keyword>
<gene>
    <name evidence="2" type="ORF">GCM10012285_45700</name>
</gene>
<reference evidence="3" key="1">
    <citation type="journal article" date="2019" name="Int. J. Syst. Evol. Microbiol.">
        <title>The Global Catalogue of Microorganisms (GCM) 10K type strain sequencing project: providing services to taxonomists for standard genome sequencing and annotation.</title>
        <authorList>
            <consortium name="The Broad Institute Genomics Platform"/>
            <consortium name="The Broad Institute Genome Sequencing Center for Infectious Disease"/>
            <person name="Wu L."/>
            <person name="Ma J."/>
        </authorList>
    </citation>
    <scope>NUCLEOTIDE SEQUENCE [LARGE SCALE GENOMIC DNA]</scope>
    <source>
        <strain evidence="3">CGMCC 4.7323</strain>
    </source>
</reference>
<feature type="domain" description="N-acetyltransferase" evidence="1">
    <location>
        <begin position="23"/>
        <end position="182"/>
    </location>
</feature>
<dbReference type="Gene3D" id="3.40.630.30">
    <property type="match status" value="1"/>
</dbReference>
<accession>A0ABQ2JPX9</accession>
<evidence type="ECO:0000259" key="1">
    <source>
        <dbReference type="PROSITE" id="PS51186"/>
    </source>
</evidence>
<dbReference type="Proteomes" id="UP000600080">
    <property type="component" value="Unassembled WGS sequence"/>
</dbReference>
<proteinExistence type="predicted"/>
<protein>
    <submittedName>
        <fullName evidence="2">Acetyltransferase</fullName>
    </submittedName>
</protein>